<dbReference type="GO" id="GO:0005524">
    <property type="term" value="F:ATP binding"/>
    <property type="evidence" value="ECO:0007669"/>
    <property type="project" value="UniProtKB-KW"/>
</dbReference>
<comment type="similarity">
    <text evidence="5">Belongs to the ABC transporter superfamily. ABCA family.</text>
</comment>
<sequence length="1626" mass="183549">MAAAAPREAGVWRQTRALLFKNCLIKCRTKKSSVQEVLFPLFFLFWLILMSMMHPHRKYDEVPTTDLGPLDTSVLLNFVIGYTPPTVLTREIMKKVAFDNFEDGLTTEEYLSEEELEEASFLKPSNFVGVVFKDSMSYQLRFHDSIAMSSLYTESRATCSSLRKSCESVTYWSSGFTALQACIDAAIIQLKTNHSVWEQLDLTRAMVMGEAAVVEIDNFPRAIILIYLVIAFSPFGYYLAIHIVAEKERKLKEFLKILGLHDTAFWLSWVLLYVSLIFVMSILMAVIATASSLFPQSSAFVIFLLFFLYGVSSVFFALMLTPLFKKSKHVGIVEFLATLVFGFVGLNIVLLEDFPKSFVWILSPLCQCSFLIGVAQVMHLEDYEDGATFANINAGPYPLCISLVLLVLDSIFYLLVAVYLDQVIPGEFGLRRSPFFFMKPSFWSKHRKNYKELYESSINGSLSFSEIVEPVPAEFQGKEAIRISCVQKTFRKKGETVEALRNLSFDIYEGQITALLGHSGTGKTTLMNILCGLCPPTDGFVSVYGHRVSEIDEMLEVRQMAGVCPQSDIHFDILTVEENLSIFAAIKGIPQNDLIQEVQKVLLDLEMQPIRDNQAKKLSGGQKRRLSVGVAVLGNPKVLLLDEPTAGMDPCSRHIVWNLLRSRKAKGVTVFSTHFMDEADILADRKAVISQGMLKCLGSSLFLKSKWGIGYRLSMHIDAYCDAEAATALIRQHIPAASLLQQSHEQLVYSLPLRDMDKFPGLFSDLDTHSHLGVITYGVSMTTLEDVYLKLEVEAEIDQADYSVFHSQQAQEEVDTKSLDDMEQSLLVLSEAKAPALSSSALWKKQVSTIAKVHFLSLKRENKCVRVMLLLFLIFLVVQILLFFIHHIIKNAVAAIRLSPDLYLLKPGENYHKYRSRLLLQNSTESDISDIVHSLGSMNILWEMFNDSDYVSVAPHSAALNVFALEASYVFTIIFNSTMVHSLPVLMNIVSNLLLRSLNVTESIQIWSNPLVQVNTIFRLEIYFEAVLLGIIITGMPPYFAMDNAENHKIKAYTQLKIAGLYPSAYWTGQAVVDLPLFFFILTLMIGSLFAFHYGVYFYVGKFLAVIFCLIGYVPSVVLFTYVVSFTFRKVQNTKEFWSFIFSVTALLCTVVTEVSFFLDHYLVTTVLHYIFSIFIPIYPLIGCLICFIKVSWKGKSESGGYHDPWDRLLVAVVSPYVQCVVWLFLLRCFELKNGGRTVREDPFFRKCFTKAKPWKFPDVPQEENEDEDVKAERLRVKEILNVAGICSHSPLPCQMPAILVSSLHKEFDERKEFLLGRKIKKVATKHVSLCVKKGEILGLLGPNGAGKSTLINMLVGEIEPTSGQVYDSLGLSSEDDSVKFVGYCPQTNPLWPDITLQEHFEIYGAIKGMSQSDVKEVVKRTLPALTPSSASPQLCFALSMLGNPRVTLLDEPSTGMDPKAKQHMWRAIRAAFKNKERAAILTTHYMEEADAVCDRVAILVSGQLRCIGTVQHLKSKFGRGYFLEMKLREAADVQQVEYLQSQILHIFPNANRQESFASILAYKIPKEDVQSLSHSFSKLEEAWGLFHVLQVFVELAKEQEEEDSSFGTLNSSLWWERTQEDRVIF</sequence>
<evidence type="ECO:0000256" key="19">
    <source>
        <dbReference type="ARBA" id="ARBA00050894"/>
    </source>
</evidence>
<dbReference type="SUPFAM" id="SSF52540">
    <property type="entry name" value="P-loop containing nucleoside triphosphate hydrolases"/>
    <property type="match status" value="2"/>
</dbReference>
<dbReference type="GO" id="GO:0005886">
    <property type="term" value="C:plasma membrane"/>
    <property type="evidence" value="ECO:0007669"/>
    <property type="project" value="UniProtKB-SubCell"/>
</dbReference>
<dbReference type="InterPro" id="IPR017871">
    <property type="entry name" value="ABC_transporter-like_CS"/>
</dbReference>
<reference evidence="25" key="1">
    <citation type="submission" date="2020-10" db="EMBL/GenBank/DDBJ databases">
        <title>Catharus ustulatus (Swainson's thrush) genome, bCatUst1, primary haplotype v2.</title>
        <authorList>
            <person name="Delmore K."/>
            <person name="Vafadar M."/>
            <person name="Formenti G."/>
            <person name="Chow W."/>
            <person name="Pelan S."/>
            <person name="Howe K."/>
            <person name="Rhie A."/>
            <person name="Mountcastle J."/>
            <person name="Haase B."/>
            <person name="Fedrigo O."/>
            <person name="Jarvis E.D."/>
        </authorList>
    </citation>
    <scope>NUCLEOTIDE SEQUENCE [LARGE SCALE GENOMIC DNA]</scope>
</reference>
<keyword evidence="17" id="KW-0325">Glycoprotein</keyword>
<evidence type="ECO:0000256" key="9">
    <source>
        <dbReference type="ARBA" id="ARBA00022737"/>
    </source>
</evidence>
<keyword evidence="9" id="KW-0677">Repeat</keyword>
<dbReference type="Pfam" id="PF12698">
    <property type="entry name" value="ABC2_membrane_3"/>
    <property type="match status" value="2"/>
</dbReference>
<evidence type="ECO:0000313" key="26">
    <source>
        <dbReference type="Proteomes" id="UP000694563"/>
    </source>
</evidence>
<dbReference type="InterPro" id="IPR013525">
    <property type="entry name" value="ABC2_TM"/>
</dbReference>
<feature type="transmembrane region" description="Helical" evidence="23">
    <location>
        <begin position="266"/>
        <end position="288"/>
    </location>
</feature>
<dbReference type="Gene3D" id="3.40.50.300">
    <property type="entry name" value="P-loop containing nucleotide triphosphate hydrolases"/>
    <property type="match status" value="2"/>
</dbReference>
<evidence type="ECO:0000256" key="3">
    <source>
        <dbReference type="ARBA" id="ARBA00004236"/>
    </source>
</evidence>
<keyword evidence="7" id="KW-1003">Cell membrane</keyword>
<evidence type="ECO:0000256" key="18">
    <source>
        <dbReference type="ARBA" id="ARBA00023228"/>
    </source>
</evidence>
<keyword evidence="13 23" id="KW-1133">Transmembrane helix</keyword>
<dbReference type="Proteomes" id="UP000694563">
    <property type="component" value="Chromosome 20"/>
</dbReference>
<reference evidence="25" key="2">
    <citation type="submission" date="2025-08" db="UniProtKB">
        <authorList>
            <consortium name="Ensembl"/>
        </authorList>
    </citation>
    <scope>IDENTIFICATION</scope>
</reference>
<dbReference type="SMART" id="SM00382">
    <property type="entry name" value="AAA"/>
    <property type="match status" value="2"/>
</dbReference>
<reference evidence="25" key="3">
    <citation type="submission" date="2025-09" db="UniProtKB">
        <authorList>
            <consortium name="Ensembl"/>
        </authorList>
    </citation>
    <scope>IDENTIFICATION</scope>
</reference>
<gene>
    <name evidence="25" type="primary">ABCA5</name>
</gene>
<dbReference type="InterPro" id="IPR003593">
    <property type="entry name" value="AAA+_ATPase"/>
</dbReference>
<evidence type="ECO:0000256" key="21">
    <source>
        <dbReference type="ARBA" id="ARBA00074079"/>
    </source>
</evidence>
<evidence type="ECO:0000256" key="22">
    <source>
        <dbReference type="ARBA" id="ARBA00082190"/>
    </source>
</evidence>
<keyword evidence="12" id="KW-0067">ATP-binding</keyword>
<keyword evidence="18" id="KW-0458">Lysosome</keyword>
<evidence type="ECO:0000259" key="24">
    <source>
        <dbReference type="PROSITE" id="PS50893"/>
    </source>
</evidence>
<accession>A0A8C3Y7E7</accession>
<keyword evidence="10" id="KW-0547">Nucleotide-binding</keyword>
<dbReference type="GO" id="GO:0010874">
    <property type="term" value="P:regulation of cholesterol efflux"/>
    <property type="evidence" value="ECO:0007669"/>
    <property type="project" value="UniProtKB-ARBA"/>
</dbReference>
<keyword evidence="6" id="KW-0813">Transport</keyword>
<evidence type="ECO:0000256" key="10">
    <source>
        <dbReference type="ARBA" id="ARBA00022741"/>
    </source>
</evidence>
<dbReference type="GO" id="GO:0000139">
    <property type="term" value="C:Golgi membrane"/>
    <property type="evidence" value="ECO:0007669"/>
    <property type="project" value="UniProtKB-SubCell"/>
</dbReference>
<organism evidence="25 26">
    <name type="scientific">Catharus ustulatus</name>
    <name type="common">Russet-backed thrush</name>
    <name type="synonym">Hylocichla ustulatus</name>
    <dbReference type="NCBI Taxonomy" id="91951"/>
    <lineage>
        <taxon>Eukaryota</taxon>
        <taxon>Metazoa</taxon>
        <taxon>Chordata</taxon>
        <taxon>Craniata</taxon>
        <taxon>Vertebrata</taxon>
        <taxon>Euteleostomi</taxon>
        <taxon>Archelosauria</taxon>
        <taxon>Archosauria</taxon>
        <taxon>Dinosauria</taxon>
        <taxon>Saurischia</taxon>
        <taxon>Theropoda</taxon>
        <taxon>Coelurosauria</taxon>
        <taxon>Aves</taxon>
        <taxon>Neognathae</taxon>
        <taxon>Neoaves</taxon>
        <taxon>Telluraves</taxon>
        <taxon>Australaves</taxon>
        <taxon>Passeriformes</taxon>
        <taxon>Turdidae</taxon>
        <taxon>Catharus</taxon>
    </lineage>
</organism>
<keyword evidence="26" id="KW-1185">Reference proteome</keyword>
<comment type="catalytic activity">
    <reaction evidence="19">
        <text>cholesterol(in) + ATP + H2O = cholesterol(out) + ADP + phosphate + H(+)</text>
        <dbReference type="Rhea" id="RHEA:39051"/>
        <dbReference type="ChEBI" id="CHEBI:15377"/>
        <dbReference type="ChEBI" id="CHEBI:15378"/>
        <dbReference type="ChEBI" id="CHEBI:16113"/>
        <dbReference type="ChEBI" id="CHEBI:30616"/>
        <dbReference type="ChEBI" id="CHEBI:43474"/>
        <dbReference type="ChEBI" id="CHEBI:456216"/>
    </reaction>
    <physiologicalReaction direction="left-to-right" evidence="19">
        <dbReference type="Rhea" id="RHEA:39052"/>
    </physiologicalReaction>
</comment>
<evidence type="ECO:0000256" key="23">
    <source>
        <dbReference type="SAM" id="Phobius"/>
    </source>
</evidence>
<keyword evidence="15" id="KW-0445">Lipid transport</keyword>
<feature type="transmembrane region" description="Helical" evidence="23">
    <location>
        <begin position="1103"/>
        <end position="1125"/>
    </location>
</feature>
<dbReference type="PANTHER" id="PTHR19229">
    <property type="entry name" value="ATP-BINDING CASSETTE TRANSPORTER SUBFAMILY A ABCA"/>
    <property type="match status" value="1"/>
</dbReference>
<feature type="transmembrane region" description="Helical" evidence="23">
    <location>
        <begin position="1209"/>
        <end position="1227"/>
    </location>
</feature>
<dbReference type="FunFam" id="3.40.50.300:FF:000729">
    <property type="entry name" value="ATP-binding cassette, sub-family A (ABC1), member 5"/>
    <property type="match status" value="1"/>
</dbReference>
<feature type="transmembrane region" description="Helical" evidence="23">
    <location>
        <begin position="867"/>
        <end position="889"/>
    </location>
</feature>
<evidence type="ECO:0000256" key="5">
    <source>
        <dbReference type="ARBA" id="ARBA00008869"/>
    </source>
</evidence>
<feature type="transmembrane region" description="Helical" evidence="23">
    <location>
        <begin position="1170"/>
        <end position="1189"/>
    </location>
</feature>
<evidence type="ECO:0000256" key="13">
    <source>
        <dbReference type="ARBA" id="ARBA00022989"/>
    </source>
</evidence>
<dbReference type="FunFam" id="3.40.50.300:FF:000335">
    <property type="entry name" value="ATP binding cassette subfamily A member 5"/>
    <property type="match status" value="1"/>
</dbReference>
<feature type="transmembrane region" description="Helical" evidence="23">
    <location>
        <begin position="37"/>
        <end position="54"/>
    </location>
</feature>
<keyword evidence="16 23" id="KW-0472">Membrane</keyword>
<evidence type="ECO:0000256" key="15">
    <source>
        <dbReference type="ARBA" id="ARBA00023055"/>
    </source>
</evidence>
<feature type="transmembrane region" description="Helical" evidence="23">
    <location>
        <begin position="1077"/>
        <end position="1097"/>
    </location>
</feature>
<comment type="subcellular location">
    <subcellularLocation>
        <location evidence="3">Cell membrane</location>
    </subcellularLocation>
    <subcellularLocation>
        <location evidence="4">Golgi apparatus membrane</location>
        <topology evidence="4">Multi-pass membrane protein</topology>
    </subcellularLocation>
    <subcellularLocation>
        <location evidence="1">Late endosome membrane</location>
        <topology evidence="1">Multi-pass membrane protein</topology>
    </subcellularLocation>
    <subcellularLocation>
        <location evidence="2">Lysosome membrane</location>
        <topology evidence="2">Multi-pass membrane protein</topology>
    </subcellularLocation>
</comment>
<dbReference type="Ensembl" id="ENSCUST00005023767.1">
    <property type="protein sequence ID" value="ENSCUSP00005022949.1"/>
    <property type="gene ID" value="ENSCUSG00005014288.1"/>
</dbReference>
<dbReference type="GO" id="GO:0140359">
    <property type="term" value="F:ABC-type transporter activity"/>
    <property type="evidence" value="ECO:0007669"/>
    <property type="project" value="InterPro"/>
</dbReference>
<name>A0A8C3Y7E7_CATUS</name>
<feature type="transmembrane region" description="Helical" evidence="23">
    <location>
        <begin position="332"/>
        <end position="351"/>
    </location>
</feature>
<feature type="domain" description="ABC transporter" evidence="24">
    <location>
        <begin position="1299"/>
        <end position="1527"/>
    </location>
</feature>
<keyword evidence="8 23" id="KW-0812">Transmembrane</keyword>
<evidence type="ECO:0000256" key="20">
    <source>
        <dbReference type="ARBA" id="ARBA00057378"/>
    </source>
</evidence>
<evidence type="ECO:0000256" key="16">
    <source>
        <dbReference type="ARBA" id="ARBA00023136"/>
    </source>
</evidence>
<evidence type="ECO:0000256" key="6">
    <source>
        <dbReference type="ARBA" id="ARBA00022448"/>
    </source>
</evidence>
<evidence type="ECO:0000256" key="4">
    <source>
        <dbReference type="ARBA" id="ARBA00004653"/>
    </source>
</evidence>
<evidence type="ECO:0000256" key="14">
    <source>
        <dbReference type="ARBA" id="ARBA00023034"/>
    </source>
</evidence>
<dbReference type="PANTHER" id="PTHR19229:SF100">
    <property type="entry name" value="CHOLESTEROL TRANSPORTER ABCA5"/>
    <property type="match status" value="1"/>
</dbReference>
<feature type="transmembrane region" description="Helical" evidence="23">
    <location>
        <begin position="1022"/>
        <end position="1041"/>
    </location>
</feature>
<feature type="transmembrane region" description="Helical" evidence="23">
    <location>
        <begin position="357"/>
        <end position="378"/>
    </location>
</feature>
<dbReference type="PROSITE" id="PS00211">
    <property type="entry name" value="ABC_TRANSPORTER_1"/>
    <property type="match status" value="1"/>
</dbReference>
<dbReference type="InterPro" id="IPR003439">
    <property type="entry name" value="ABC_transporter-like_ATP-bd"/>
</dbReference>
<dbReference type="InterPro" id="IPR027417">
    <property type="entry name" value="P-loop_NTPase"/>
</dbReference>
<evidence type="ECO:0000313" key="25">
    <source>
        <dbReference type="Ensembl" id="ENSCUSP00005022949.1"/>
    </source>
</evidence>
<dbReference type="CDD" id="cd03263">
    <property type="entry name" value="ABC_subfamily_A"/>
    <property type="match status" value="2"/>
</dbReference>
<dbReference type="InterPro" id="IPR026082">
    <property type="entry name" value="ABCA"/>
</dbReference>
<evidence type="ECO:0000256" key="11">
    <source>
        <dbReference type="ARBA" id="ARBA00022753"/>
    </source>
</evidence>
<feature type="domain" description="ABC transporter" evidence="24">
    <location>
        <begin position="481"/>
        <end position="716"/>
    </location>
</feature>
<evidence type="ECO:0000256" key="8">
    <source>
        <dbReference type="ARBA" id="ARBA00022692"/>
    </source>
</evidence>
<feature type="transmembrane region" description="Helical" evidence="23">
    <location>
        <begin position="399"/>
        <end position="420"/>
    </location>
</feature>
<dbReference type="Pfam" id="PF00005">
    <property type="entry name" value="ABC_tran"/>
    <property type="match status" value="2"/>
</dbReference>
<dbReference type="GO" id="GO:0031902">
    <property type="term" value="C:late endosome membrane"/>
    <property type="evidence" value="ECO:0007669"/>
    <property type="project" value="UniProtKB-SubCell"/>
</dbReference>
<comment type="function">
    <text evidence="20">Cholesterol efflux transporter in macrophages that is responsible for APOAI/high-density lipoproteins (HDL) formation at the plasma membrane under high cholesterol levels and participates in reverse cholesterol transport. May play a role in the processing of autolysosomes.</text>
</comment>
<feature type="transmembrane region" description="Helical" evidence="23">
    <location>
        <begin position="1137"/>
        <end position="1158"/>
    </location>
</feature>
<evidence type="ECO:0000256" key="17">
    <source>
        <dbReference type="ARBA" id="ARBA00023180"/>
    </source>
</evidence>
<dbReference type="GO" id="GO:0016887">
    <property type="term" value="F:ATP hydrolysis activity"/>
    <property type="evidence" value="ECO:0007669"/>
    <property type="project" value="InterPro"/>
</dbReference>
<keyword evidence="14" id="KW-0333">Golgi apparatus</keyword>
<keyword evidence="11" id="KW-0967">Endosome</keyword>
<feature type="transmembrane region" description="Helical" evidence="23">
    <location>
        <begin position="300"/>
        <end position="320"/>
    </location>
</feature>
<dbReference type="GO" id="GO:0005765">
    <property type="term" value="C:lysosomal membrane"/>
    <property type="evidence" value="ECO:0007669"/>
    <property type="project" value="UniProtKB-SubCell"/>
</dbReference>
<proteinExistence type="inferred from homology"/>
<feature type="transmembrane region" description="Helical" evidence="23">
    <location>
        <begin position="224"/>
        <end position="245"/>
    </location>
</feature>
<evidence type="ECO:0000256" key="2">
    <source>
        <dbReference type="ARBA" id="ARBA00004155"/>
    </source>
</evidence>
<dbReference type="GO" id="GO:0005319">
    <property type="term" value="F:lipid transporter activity"/>
    <property type="evidence" value="ECO:0007669"/>
    <property type="project" value="TreeGrafter"/>
</dbReference>
<evidence type="ECO:0000256" key="1">
    <source>
        <dbReference type="ARBA" id="ARBA00004107"/>
    </source>
</evidence>
<protein>
    <recommendedName>
        <fullName evidence="21">Cholesterol transporter ABCA5</fullName>
    </recommendedName>
    <alternativeName>
        <fullName evidence="22">ATP-binding cassette sub-family A member 5</fullName>
    </alternativeName>
</protein>
<dbReference type="PROSITE" id="PS50893">
    <property type="entry name" value="ABC_TRANSPORTER_2"/>
    <property type="match status" value="2"/>
</dbReference>
<evidence type="ECO:0000256" key="7">
    <source>
        <dbReference type="ARBA" id="ARBA00022475"/>
    </source>
</evidence>
<dbReference type="GO" id="GO:0043691">
    <property type="term" value="P:reverse cholesterol transport"/>
    <property type="evidence" value="ECO:0007669"/>
    <property type="project" value="UniProtKB-ARBA"/>
</dbReference>
<evidence type="ECO:0000256" key="12">
    <source>
        <dbReference type="ARBA" id="ARBA00022840"/>
    </source>
</evidence>